<keyword evidence="1" id="KW-1185">Reference proteome</keyword>
<accession>A0A0K0DDM2</accession>
<organism evidence="1 2">
    <name type="scientific">Angiostrongylus cantonensis</name>
    <name type="common">Rat lungworm</name>
    <dbReference type="NCBI Taxonomy" id="6313"/>
    <lineage>
        <taxon>Eukaryota</taxon>
        <taxon>Metazoa</taxon>
        <taxon>Ecdysozoa</taxon>
        <taxon>Nematoda</taxon>
        <taxon>Chromadorea</taxon>
        <taxon>Rhabditida</taxon>
        <taxon>Rhabditina</taxon>
        <taxon>Rhabditomorpha</taxon>
        <taxon>Strongyloidea</taxon>
        <taxon>Metastrongylidae</taxon>
        <taxon>Angiostrongylus</taxon>
    </lineage>
</organism>
<evidence type="ECO:0000313" key="1">
    <source>
        <dbReference type="Proteomes" id="UP000035642"/>
    </source>
</evidence>
<proteinExistence type="predicted"/>
<name>A0A0K0DDM2_ANGCA</name>
<dbReference type="WBParaSite" id="ACAC_0000883801-mRNA-1">
    <property type="protein sequence ID" value="ACAC_0000883801-mRNA-1"/>
    <property type="gene ID" value="ACAC_0000883801"/>
</dbReference>
<reference evidence="1" key="1">
    <citation type="submission" date="2012-09" db="EMBL/GenBank/DDBJ databases">
        <authorList>
            <person name="Martin A.A."/>
        </authorList>
    </citation>
    <scope>NUCLEOTIDE SEQUENCE</scope>
</reference>
<protein>
    <submittedName>
        <fullName evidence="2">WAP domain-containing protein</fullName>
    </submittedName>
</protein>
<reference evidence="2" key="2">
    <citation type="submission" date="2017-02" db="UniProtKB">
        <authorList>
            <consortium name="WormBaseParasite"/>
        </authorList>
    </citation>
    <scope>IDENTIFICATION</scope>
</reference>
<sequence>MEGRKCEPPYQCIHAQCGLSFCCANQGMTFFSNNLISALSAYIYLQMGTNRRLCLLMVLVNH</sequence>
<evidence type="ECO:0000313" key="2">
    <source>
        <dbReference type="WBParaSite" id="ACAC_0000883801-mRNA-1"/>
    </source>
</evidence>
<dbReference type="Proteomes" id="UP000035642">
    <property type="component" value="Unassembled WGS sequence"/>
</dbReference>
<dbReference type="AlphaFoldDB" id="A0A0K0DDM2"/>